<dbReference type="Proteomes" id="UP001500556">
    <property type="component" value="Unassembled WGS sequence"/>
</dbReference>
<feature type="domain" description="Cupin type-2" evidence="1">
    <location>
        <begin position="49"/>
        <end position="111"/>
    </location>
</feature>
<keyword evidence="3" id="KW-1185">Reference proteome</keyword>
<sequence>MSERRPHEADTAPVNLTEAGHALLAMARGTDNGHASQLLIGGSRQRAVLMALTGGAGLNEHESPPAATFQVLSGTARLYAVDGPSWVVAAGQLVTIPATRHGVEALEDCVILLTVSLGQTADGAV</sequence>
<dbReference type="PANTHER" id="PTHR37694:SF1">
    <property type="entry name" value="SLR8022 PROTEIN"/>
    <property type="match status" value="1"/>
</dbReference>
<comment type="caution">
    <text evidence="2">The sequence shown here is derived from an EMBL/GenBank/DDBJ whole genome shotgun (WGS) entry which is preliminary data.</text>
</comment>
<proteinExistence type="predicted"/>
<evidence type="ECO:0000313" key="3">
    <source>
        <dbReference type="Proteomes" id="UP001500556"/>
    </source>
</evidence>
<reference evidence="3" key="1">
    <citation type="journal article" date="2019" name="Int. J. Syst. Evol. Microbiol.">
        <title>The Global Catalogue of Microorganisms (GCM) 10K type strain sequencing project: providing services to taxonomists for standard genome sequencing and annotation.</title>
        <authorList>
            <consortium name="The Broad Institute Genomics Platform"/>
            <consortium name="The Broad Institute Genome Sequencing Center for Infectious Disease"/>
            <person name="Wu L."/>
            <person name="Ma J."/>
        </authorList>
    </citation>
    <scope>NUCLEOTIDE SEQUENCE [LARGE SCALE GENOMIC DNA]</scope>
    <source>
        <strain evidence="3">JCM 18961</strain>
    </source>
</reference>
<dbReference type="RefSeq" id="WP_345501837.1">
    <property type="nucleotide sequence ID" value="NZ_BAABLO010000004.1"/>
</dbReference>
<dbReference type="InterPro" id="IPR013096">
    <property type="entry name" value="Cupin_2"/>
</dbReference>
<dbReference type="Pfam" id="PF07883">
    <property type="entry name" value="Cupin_2"/>
    <property type="match status" value="1"/>
</dbReference>
<dbReference type="InterPro" id="IPR014710">
    <property type="entry name" value="RmlC-like_jellyroll"/>
</dbReference>
<dbReference type="SUPFAM" id="SSF51182">
    <property type="entry name" value="RmlC-like cupins"/>
    <property type="match status" value="1"/>
</dbReference>
<accession>A0ABP8XYZ3</accession>
<gene>
    <name evidence="2" type="ORF">GCM10025782_11960</name>
</gene>
<name>A0ABP8XYZ3_9MICO</name>
<dbReference type="Gene3D" id="2.60.120.10">
    <property type="entry name" value="Jelly Rolls"/>
    <property type="match status" value="1"/>
</dbReference>
<evidence type="ECO:0000259" key="1">
    <source>
        <dbReference type="Pfam" id="PF07883"/>
    </source>
</evidence>
<protein>
    <recommendedName>
        <fullName evidence="1">Cupin type-2 domain-containing protein</fullName>
    </recommendedName>
</protein>
<dbReference type="EMBL" id="BAABLO010000004">
    <property type="protein sequence ID" value="GAA4716599.1"/>
    <property type="molecule type" value="Genomic_DNA"/>
</dbReference>
<dbReference type="PANTHER" id="PTHR37694">
    <property type="entry name" value="SLR8022 PROTEIN"/>
    <property type="match status" value="1"/>
</dbReference>
<dbReference type="InterPro" id="IPR011051">
    <property type="entry name" value="RmlC_Cupin_sf"/>
</dbReference>
<organism evidence="2 3">
    <name type="scientific">Pedococcus ginsenosidimutans</name>
    <dbReference type="NCBI Taxonomy" id="490570"/>
    <lineage>
        <taxon>Bacteria</taxon>
        <taxon>Bacillati</taxon>
        <taxon>Actinomycetota</taxon>
        <taxon>Actinomycetes</taxon>
        <taxon>Micrococcales</taxon>
        <taxon>Intrasporangiaceae</taxon>
        <taxon>Pedococcus</taxon>
    </lineage>
</organism>
<evidence type="ECO:0000313" key="2">
    <source>
        <dbReference type="EMBL" id="GAA4716599.1"/>
    </source>
</evidence>